<feature type="compositionally biased region" description="Acidic residues" evidence="1">
    <location>
        <begin position="98"/>
        <end position="113"/>
    </location>
</feature>
<feature type="transmembrane region" description="Helical" evidence="2">
    <location>
        <begin position="7"/>
        <end position="23"/>
    </location>
</feature>
<keyword evidence="2" id="KW-1133">Transmembrane helix</keyword>
<feature type="compositionally biased region" description="Polar residues" evidence="1">
    <location>
        <begin position="154"/>
        <end position="163"/>
    </location>
</feature>
<feature type="compositionally biased region" description="Basic and acidic residues" evidence="1">
    <location>
        <begin position="131"/>
        <end position="152"/>
    </location>
</feature>
<dbReference type="AlphaFoldDB" id="A0A565A1T8"/>
<evidence type="ECO:0000313" key="4">
    <source>
        <dbReference type="Proteomes" id="UP000220605"/>
    </source>
</evidence>
<evidence type="ECO:0000256" key="1">
    <source>
        <dbReference type="SAM" id="MobiDB-lite"/>
    </source>
</evidence>
<keyword evidence="2" id="KW-0472">Membrane</keyword>
<sequence length="573" mass="66479">MSFKMKYFYKLAIVLVYIHTYFMRNRCVRKVFLAEKEPDSGVKSGDGKGSYDYDDDDTMTEVIRLLSLQALGQEQEEQKKSEEEGAAGGAEEKGAAGGEEEMGAVGGEEEMETGETSPRKRRLSLRQTHFQLKDIKKYKGSSEEEQTEKVQEKGATSSVSSSKVAPEEKPEKTNDPELDEFRRVLKECDDMNVEIGEEAIEEYIKVGVNTVEKISQVHKDYPLNLAKGIDFENPRMPFGVADKNFDLKSENELRDTLYFDDYMNIPLFEFLNNTMVGNLSLAKVNHLYVKESMKYQACSGSLLEYLGSKNLSFNIDHYFGLNLGTYLSEEQCEICNFEDPKIRAIRERHVENTYVVERLTVINCFRHLNFAERRKLRDIIFYQHKNIFHIKKTLSLLAEKRFKIKKDSMLLSQNFSLPKNFIYKDVILLTCLHYVTSYSIVILKPLKIKVVGKGVIQYREFYNTSGMLNHLIALLEFMESNSQLCRKFFDTYKNVGGFYPRLKSTDDIVPIFNYLTVRYQICCIMYNIGKLISKFQYCEDRVTNYEEHLLGDYVKTIFSLERTLNKAKELLKH</sequence>
<feature type="compositionally biased region" description="Basic and acidic residues" evidence="1">
    <location>
        <begin position="165"/>
        <end position="177"/>
    </location>
</feature>
<dbReference type="OrthoDB" id="376180at2759"/>
<dbReference type="VEuPathDB" id="PlasmoDB:PVP01_1270800"/>
<name>A0A565A1T8_PLAVI</name>
<reference evidence="4" key="1">
    <citation type="submission" date="2016-07" db="EMBL/GenBank/DDBJ databases">
        <authorList>
            <consortium name="Pathogen Informatics"/>
        </authorList>
    </citation>
    <scope>NUCLEOTIDE SEQUENCE [LARGE SCALE GENOMIC DNA]</scope>
</reference>
<accession>A0A565A1T8</accession>
<evidence type="ECO:0000313" key="3">
    <source>
        <dbReference type="EMBL" id="VUZ97993.1"/>
    </source>
</evidence>
<evidence type="ECO:0000256" key="2">
    <source>
        <dbReference type="SAM" id="Phobius"/>
    </source>
</evidence>
<dbReference type="Proteomes" id="UP000220605">
    <property type="component" value="Chromosome 12"/>
</dbReference>
<dbReference type="VEuPathDB" id="PlasmoDB:PVW1_120085900"/>
<gene>
    <name evidence="3" type="ORF">PVP01_1270800</name>
</gene>
<dbReference type="EMBL" id="LT635623">
    <property type="protein sequence ID" value="VUZ97993.1"/>
    <property type="molecule type" value="Genomic_DNA"/>
</dbReference>
<proteinExistence type="predicted"/>
<keyword evidence="2" id="KW-0812">Transmembrane</keyword>
<dbReference type="VEuPathDB" id="PlasmoDB:PVX_118670"/>
<feature type="region of interest" description="Disordered" evidence="1">
    <location>
        <begin position="72"/>
        <end position="177"/>
    </location>
</feature>
<organism evidence="3 4">
    <name type="scientific">Plasmodium vivax</name>
    <name type="common">malaria parasite P. vivax</name>
    <dbReference type="NCBI Taxonomy" id="5855"/>
    <lineage>
        <taxon>Eukaryota</taxon>
        <taxon>Sar</taxon>
        <taxon>Alveolata</taxon>
        <taxon>Apicomplexa</taxon>
        <taxon>Aconoidasida</taxon>
        <taxon>Haemosporida</taxon>
        <taxon>Plasmodiidae</taxon>
        <taxon>Plasmodium</taxon>
        <taxon>Plasmodium (Plasmodium)</taxon>
    </lineage>
</organism>
<protein>
    <submittedName>
        <fullName evidence="3">KELT protein</fullName>
    </submittedName>
</protein>
<dbReference type="VEuPathDB" id="PlasmoDB:PVPAM_120076000"/>